<evidence type="ECO:0000313" key="2">
    <source>
        <dbReference type="Proteomes" id="UP000717364"/>
    </source>
</evidence>
<dbReference type="Proteomes" id="UP000717364">
    <property type="component" value="Unassembled WGS sequence"/>
</dbReference>
<gene>
    <name evidence="1" type="ORF">IXB50_09770</name>
</gene>
<dbReference type="RefSeq" id="WP_215608780.1">
    <property type="nucleotide sequence ID" value="NZ_JADOES010000015.1"/>
</dbReference>
<name>A0A947DEM5_9CYAN</name>
<sequence length="451" mass="49972">MLNTKSIAAVNSATFLGTLQRPLYGHYCFSEIPGTISKLLDTPQQSGLPDDVFGPTGYPQPKHVVLFLIDAFGWNLFNRAAQENLPGISRFIDQGVVSKLSTLFPSTTAAHVHCLNTGLLPQQSQVFEWRQAWPSLNRVISPLIFSKGEDAGGRHPKKSHTLLEADIQPEDVFPPSTFHQRLIDQGIDVIEYLPKAYVDGCYSLAVNPMIQRRGYSSLEKGLHDLQAILNAATRQQYVKFYLPDIDSLSHDHGYTSDIVWNRVKEVFATLENLLFSNLNDHQNIAILLTADHGQVVIDAAATVYLDEEIPELMPMLAHSQDGAPLFPCGSSRDVFLQVKPEYVDQALTLLKQRLAGVAQVLLIQDVADTLFGESPSQEFLNVVGQIVILPEDSNTVFFAGPDGHYKGQQRGTHGGLTPSEAQIPFAYLTSRHSNESNDYLRPANLFHQTTP</sequence>
<comment type="caution">
    <text evidence="1">The sequence shown here is derived from an EMBL/GenBank/DDBJ whole genome shotgun (WGS) entry which is preliminary data.</text>
</comment>
<dbReference type="InterPro" id="IPR002591">
    <property type="entry name" value="Phosphodiest/P_Trfase"/>
</dbReference>
<dbReference type="PANTHER" id="PTHR10151:SF120">
    <property type="entry name" value="BIS(5'-ADENOSYL)-TRIPHOSPHATASE"/>
    <property type="match status" value="1"/>
</dbReference>
<dbReference type="PANTHER" id="PTHR10151">
    <property type="entry name" value="ECTONUCLEOTIDE PYROPHOSPHATASE/PHOSPHODIESTERASE"/>
    <property type="match status" value="1"/>
</dbReference>
<proteinExistence type="predicted"/>
<accession>A0A947DEM5</accession>
<dbReference type="SUPFAM" id="SSF53649">
    <property type="entry name" value="Alkaline phosphatase-like"/>
    <property type="match status" value="1"/>
</dbReference>
<dbReference type="AlphaFoldDB" id="A0A947DEM5"/>
<keyword evidence="2" id="KW-1185">Reference proteome</keyword>
<dbReference type="EMBL" id="JADOES010000015">
    <property type="protein sequence ID" value="MBT9315712.1"/>
    <property type="molecule type" value="Genomic_DNA"/>
</dbReference>
<reference evidence="1" key="1">
    <citation type="submission" date="2020-11" db="EMBL/GenBank/DDBJ databases">
        <authorList>
            <person name="Konstantinou D."/>
            <person name="Gkelis S."/>
            <person name="Popin R."/>
            <person name="Fewer D."/>
            <person name="Sivonen K."/>
        </authorList>
    </citation>
    <scope>NUCLEOTIDE SEQUENCE</scope>
    <source>
        <strain evidence="1">TAU-MAC 1115</strain>
    </source>
</reference>
<dbReference type="Pfam" id="PF01663">
    <property type="entry name" value="Phosphodiest"/>
    <property type="match status" value="1"/>
</dbReference>
<protein>
    <submittedName>
        <fullName evidence="1">Alkaline phosphatase family protein</fullName>
    </submittedName>
</protein>
<reference evidence="1" key="2">
    <citation type="journal article" date="2021" name="Mar. Drugs">
        <title>Genome Reduction and Secondary Metabolism of the Marine Sponge-Associated Cyanobacterium Leptothoe.</title>
        <authorList>
            <person name="Konstantinou D."/>
            <person name="Popin R.V."/>
            <person name="Fewer D.P."/>
            <person name="Sivonen K."/>
            <person name="Gkelis S."/>
        </authorList>
    </citation>
    <scope>NUCLEOTIDE SEQUENCE</scope>
    <source>
        <strain evidence="1">TAU-MAC 1115</strain>
    </source>
</reference>
<dbReference type="InterPro" id="IPR017850">
    <property type="entry name" value="Alkaline_phosphatase_core_sf"/>
</dbReference>
<organism evidence="1 2">
    <name type="scientific">Leptothoe spongobia TAU-MAC 1115</name>
    <dbReference type="NCBI Taxonomy" id="1967444"/>
    <lineage>
        <taxon>Bacteria</taxon>
        <taxon>Bacillati</taxon>
        <taxon>Cyanobacteriota</taxon>
        <taxon>Cyanophyceae</taxon>
        <taxon>Nodosilineales</taxon>
        <taxon>Cymatolegaceae</taxon>
        <taxon>Leptothoe</taxon>
        <taxon>Leptothoe spongobia</taxon>
    </lineage>
</organism>
<dbReference type="GO" id="GO:0016787">
    <property type="term" value="F:hydrolase activity"/>
    <property type="evidence" value="ECO:0007669"/>
    <property type="project" value="UniProtKB-ARBA"/>
</dbReference>
<evidence type="ECO:0000313" key="1">
    <source>
        <dbReference type="EMBL" id="MBT9315712.1"/>
    </source>
</evidence>
<dbReference type="Gene3D" id="3.40.720.10">
    <property type="entry name" value="Alkaline Phosphatase, subunit A"/>
    <property type="match status" value="1"/>
</dbReference>